<comment type="caution">
    <text evidence="14">The sequence shown here is derived from an EMBL/GenBank/DDBJ whole genome shotgun (WGS) entry which is preliminary data.</text>
</comment>
<dbReference type="InterPro" id="IPR001433">
    <property type="entry name" value="OxRdtase_FAD/NAD-bd"/>
</dbReference>
<keyword evidence="8" id="KW-0521">NADP</keyword>
<dbReference type="SUPFAM" id="SSF52218">
    <property type="entry name" value="Flavoproteins"/>
    <property type="match status" value="1"/>
</dbReference>
<dbReference type="InterPro" id="IPR023173">
    <property type="entry name" value="NADPH_Cyt_P450_Rdtase_alpha"/>
</dbReference>
<dbReference type="InterPro" id="IPR008254">
    <property type="entry name" value="Flavodoxin/NO_synth"/>
</dbReference>
<dbReference type="PROSITE" id="PS51384">
    <property type="entry name" value="FAD_FR"/>
    <property type="match status" value="1"/>
</dbReference>
<keyword evidence="4" id="KW-0028">Amino-acid biosynthesis</keyword>
<evidence type="ECO:0000256" key="8">
    <source>
        <dbReference type="ARBA" id="ARBA00022857"/>
    </source>
</evidence>
<dbReference type="InterPro" id="IPR039261">
    <property type="entry name" value="FNR_nucleotide-bd"/>
</dbReference>
<feature type="domain" description="Flavodoxin-like" evidence="12">
    <location>
        <begin position="67"/>
        <end position="205"/>
    </location>
</feature>
<comment type="cofactor">
    <cofactor evidence="1">
        <name>FMN</name>
        <dbReference type="ChEBI" id="CHEBI:58210"/>
    </cofactor>
</comment>
<dbReference type="CDD" id="cd06199">
    <property type="entry name" value="SiR"/>
    <property type="match status" value="1"/>
</dbReference>
<evidence type="ECO:0000256" key="1">
    <source>
        <dbReference type="ARBA" id="ARBA00001917"/>
    </source>
</evidence>
<evidence type="ECO:0000313" key="14">
    <source>
        <dbReference type="EMBL" id="MFD2790003.1"/>
    </source>
</evidence>
<dbReference type="PRINTS" id="PR00371">
    <property type="entry name" value="FPNCR"/>
</dbReference>
<dbReference type="InterPro" id="IPR001094">
    <property type="entry name" value="Flavdoxin-like"/>
</dbReference>
<gene>
    <name evidence="14" type="ORF">ACFS1K_09530</name>
</gene>
<dbReference type="Gene3D" id="2.40.30.10">
    <property type="entry name" value="Translation factors"/>
    <property type="match status" value="1"/>
</dbReference>
<keyword evidence="7" id="KW-0274">FAD</keyword>
<dbReference type="InterPro" id="IPR001709">
    <property type="entry name" value="Flavoprot_Pyr_Nucl_cyt_Rdtase"/>
</dbReference>
<keyword evidence="5" id="KW-0285">Flavoprotein</keyword>
<dbReference type="PANTHER" id="PTHR19384">
    <property type="entry name" value="NITRIC OXIDE SYNTHASE-RELATED"/>
    <property type="match status" value="1"/>
</dbReference>
<dbReference type="InterPro" id="IPR029039">
    <property type="entry name" value="Flavoprotein-like_sf"/>
</dbReference>
<dbReference type="NCBIfam" id="TIGR01931">
    <property type="entry name" value="cysJ"/>
    <property type="match status" value="1"/>
</dbReference>
<keyword evidence="9" id="KW-0249">Electron transport</keyword>
<evidence type="ECO:0000313" key="15">
    <source>
        <dbReference type="Proteomes" id="UP001597532"/>
    </source>
</evidence>
<comment type="cofactor">
    <cofactor evidence="2">
        <name>FAD</name>
        <dbReference type="ChEBI" id="CHEBI:57692"/>
    </cofactor>
</comment>
<keyword evidence="11" id="KW-0198">Cysteine biosynthesis</keyword>
<dbReference type="Proteomes" id="UP001597532">
    <property type="component" value="Unassembled WGS sequence"/>
</dbReference>
<protein>
    <submittedName>
        <fullName evidence="14">Assimilatory sulfite reductase (NADPH) flavoprotein subunit</fullName>
        <ecNumber evidence="14">1.8.1.2</ecNumber>
    </submittedName>
</protein>
<dbReference type="GO" id="GO:0004783">
    <property type="term" value="F:sulfite reductase (NADPH) activity"/>
    <property type="evidence" value="ECO:0007669"/>
    <property type="project" value="UniProtKB-EC"/>
</dbReference>
<keyword evidence="3" id="KW-0813">Transport</keyword>
<dbReference type="InterPro" id="IPR003097">
    <property type="entry name" value="CysJ-like_FAD-binding"/>
</dbReference>
<evidence type="ECO:0000259" key="12">
    <source>
        <dbReference type="PROSITE" id="PS50902"/>
    </source>
</evidence>
<evidence type="ECO:0000256" key="5">
    <source>
        <dbReference type="ARBA" id="ARBA00022630"/>
    </source>
</evidence>
<dbReference type="RefSeq" id="WP_251805971.1">
    <property type="nucleotide sequence ID" value="NZ_CP166679.1"/>
</dbReference>
<dbReference type="PROSITE" id="PS50902">
    <property type="entry name" value="FLAVODOXIN_LIKE"/>
    <property type="match status" value="1"/>
</dbReference>
<dbReference type="Gene3D" id="3.40.50.80">
    <property type="entry name" value="Nucleotide-binding domain of ferredoxin-NADP reductase (FNR) module"/>
    <property type="match status" value="1"/>
</dbReference>
<dbReference type="InterPro" id="IPR017938">
    <property type="entry name" value="Riboflavin_synthase-like_b-brl"/>
</dbReference>
<keyword evidence="6" id="KW-0288">FMN</keyword>
<dbReference type="InterPro" id="IPR017927">
    <property type="entry name" value="FAD-bd_FR_type"/>
</dbReference>
<dbReference type="EC" id="1.8.1.2" evidence="14"/>
<evidence type="ECO:0000256" key="11">
    <source>
        <dbReference type="ARBA" id="ARBA00023192"/>
    </source>
</evidence>
<keyword evidence="15" id="KW-1185">Reference proteome</keyword>
<reference evidence="15" key="1">
    <citation type="journal article" date="2019" name="Int. J. Syst. Evol. Microbiol.">
        <title>The Global Catalogue of Microorganisms (GCM) 10K type strain sequencing project: providing services to taxonomists for standard genome sequencing and annotation.</title>
        <authorList>
            <consortium name="The Broad Institute Genomics Platform"/>
            <consortium name="The Broad Institute Genome Sequencing Center for Infectious Disease"/>
            <person name="Wu L."/>
            <person name="Ma J."/>
        </authorList>
    </citation>
    <scope>NUCLEOTIDE SEQUENCE [LARGE SCALE GENOMIC DNA]</scope>
    <source>
        <strain evidence="15">KCTC 52924</strain>
    </source>
</reference>
<feature type="domain" description="FAD-binding FR-type" evidence="13">
    <location>
        <begin position="234"/>
        <end position="448"/>
    </location>
</feature>
<organism evidence="14 15">
    <name type="scientific">Arenibacter antarcticus</name>
    <dbReference type="NCBI Taxonomy" id="2040469"/>
    <lineage>
        <taxon>Bacteria</taxon>
        <taxon>Pseudomonadati</taxon>
        <taxon>Bacteroidota</taxon>
        <taxon>Flavobacteriia</taxon>
        <taxon>Flavobacteriales</taxon>
        <taxon>Flavobacteriaceae</taxon>
        <taxon>Arenibacter</taxon>
    </lineage>
</organism>
<dbReference type="Pfam" id="PF00175">
    <property type="entry name" value="NAD_binding_1"/>
    <property type="match status" value="1"/>
</dbReference>
<dbReference type="PIRSF" id="PIRSF000207">
    <property type="entry name" value="SiR-FP_CysJ"/>
    <property type="match status" value="1"/>
</dbReference>
<keyword evidence="10 14" id="KW-0560">Oxidoreductase</keyword>
<proteinExistence type="predicted"/>
<evidence type="ECO:0000259" key="13">
    <source>
        <dbReference type="PROSITE" id="PS51384"/>
    </source>
</evidence>
<dbReference type="Pfam" id="PF00258">
    <property type="entry name" value="Flavodoxin_1"/>
    <property type="match status" value="1"/>
</dbReference>
<dbReference type="SUPFAM" id="SSF63380">
    <property type="entry name" value="Riboflavin synthase domain-like"/>
    <property type="match status" value="1"/>
</dbReference>
<dbReference type="PRINTS" id="PR00369">
    <property type="entry name" value="FLAVODOXIN"/>
</dbReference>
<dbReference type="EMBL" id="JBHUOK010000030">
    <property type="protein sequence ID" value="MFD2790003.1"/>
    <property type="molecule type" value="Genomic_DNA"/>
</dbReference>
<evidence type="ECO:0000256" key="6">
    <source>
        <dbReference type="ARBA" id="ARBA00022643"/>
    </source>
</evidence>
<dbReference type="PANTHER" id="PTHR19384:SF128">
    <property type="entry name" value="NADPH OXIDOREDUCTASE A"/>
    <property type="match status" value="1"/>
</dbReference>
<evidence type="ECO:0000256" key="4">
    <source>
        <dbReference type="ARBA" id="ARBA00022605"/>
    </source>
</evidence>
<dbReference type="Gene3D" id="1.20.990.10">
    <property type="entry name" value="NADPH-cytochrome p450 Reductase, Chain A, domain 3"/>
    <property type="match status" value="1"/>
</dbReference>
<dbReference type="SUPFAM" id="SSF52343">
    <property type="entry name" value="Ferredoxin reductase-like, C-terminal NADP-linked domain"/>
    <property type="match status" value="1"/>
</dbReference>
<sequence length="599" mass="66702">MELIKALGRGPFNDNQAEKLSEALTGLDSGQLNWLSGYFSGLDQTSSLSEMIAATSTDVVKEIPKKLTVLFGSHTGNSEALALNLATLAKENRLEVEVFDMASFKTKELKKVDNLAVIVSTHGLGDPPIQAEDLYNYLHSKKAADLSHIKFSVLALGDSSYVDYCKTGKDFDVILEKLGAERIIERIDCDVDYEDNAAAWQLNFLNQIKQMTSSVVTIENASSDSLSPLQYSRKNLFEATILNKINLNGTGSSKETVHLELDLGGSGITYEPGDALGVYGTNASQLIDQVLTATNLSGEEMVTTHKGEKTLYEALTDDYELTPLTKVTLSKYAELADNGELKNTLKDNAAVVAYLSGRDILDLITEAPFEFSPDTLISILRKNTPRMYSIASAQEAVEEEVHLLVSVVRYNAFGRDREGHCSTTLADRLDVDDKVKIFVDKNTRFKLPKNPDTPIIMVGPGTGVAPFRSFMQHREVAEKKGLSWLFFGDRNFTTDFLYQTEWQQYLKEGILTKVDVAFSRDQTEKMYVQHRMLESGKELYNWLENGAHLYVCGDATQMAKDVDLALKQIIQQQGGVTIEKAEEYIKKLQLSNRYQADIY</sequence>
<evidence type="ECO:0000256" key="3">
    <source>
        <dbReference type="ARBA" id="ARBA00022448"/>
    </source>
</evidence>
<evidence type="ECO:0000256" key="2">
    <source>
        <dbReference type="ARBA" id="ARBA00001974"/>
    </source>
</evidence>
<dbReference type="Gene3D" id="3.40.50.360">
    <property type="match status" value="1"/>
</dbReference>
<name>A0ABW5VE76_9FLAO</name>
<dbReference type="Pfam" id="PF00667">
    <property type="entry name" value="FAD_binding_1"/>
    <property type="match status" value="1"/>
</dbReference>
<accession>A0ABW5VE76</accession>
<evidence type="ECO:0000256" key="7">
    <source>
        <dbReference type="ARBA" id="ARBA00022827"/>
    </source>
</evidence>
<evidence type="ECO:0000256" key="10">
    <source>
        <dbReference type="ARBA" id="ARBA00023002"/>
    </source>
</evidence>
<dbReference type="InterPro" id="IPR010199">
    <property type="entry name" value="CysJ"/>
</dbReference>
<evidence type="ECO:0000256" key="9">
    <source>
        <dbReference type="ARBA" id="ARBA00022982"/>
    </source>
</evidence>